<comment type="similarity">
    <text evidence="1 12">Belongs to the thymidylate kinase family.</text>
</comment>
<evidence type="ECO:0000256" key="4">
    <source>
        <dbReference type="ARBA" id="ARBA00022679"/>
    </source>
</evidence>
<name>A0A9D1WDK7_9GAMM</name>
<reference evidence="14" key="1">
    <citation type="journal article" date="2021" name="PeerJ">
        <title>Extensive microbial diversity within the chicken gut microbiome revealed by metagenomics and culture.</title>
        <authorList>
            <person name="Gilroy R."/>
            <person name="Ravi A."/>
            <person name="Getino M."/>
            <person name="Pursley I."/>
            <person name="Horton D.L."/>
            <person name="Alikhan N.F."/>
            <person name="Baker D."/>
            <person name="Gharbi K."/>
            <person name="Hall N."/>
            <person name="Watson M."/>
            <person name="Adriaenssens E.M."/>
            <person name="Foster-Nyarko E."/>
            <person name="Jarju S."/>
            <person name="Secka A."/>
            <person name="Antonio M."/>
            <person name="Oren A."/>
            <person name="Chaudhuri R.R."/>
            <person name="La Ragione R."/>
            <person name="Hildebrand F."/>
            <person name="Pallen M.J."/>
        </authorList>
    </citation>
    <scope>NUCLEOTIDE SEQUENCE</scope>
    <source>
        <strain evidence="14">USASDec5-558</strain>
    </source>
</reference>
<dbReference type="GO" id="GO:0006235">
    <property type="term" value="P:dTTP biosynthetic process"/>
    <property type="evidence" value="ECO:0007669"/>
    <property type="project" value="UniProtKB-UniRule"/>
</dbReference>
<dbReference type="CDD" id="cd01672">
    <property type="entry name" value="TMPK"/>
    <property type="match status" value="1"/>
</dbReference>
<dbReference type="PROSITE" id="PS01331">
    <property type="entry name" value="THYMIDYLATE_KINASE"/>
    <property type="match status" value="1"/>
</dbReference>
<evidence type="ECO:0000256" key="8">
    <source>
        <dbReference type="ARBA" id="ARBA00022840"/>
    </source>
</evidence>
<dbReference type="Proteomes" id="UP000886829">
    <property type="component" value="Unassembled WGS sequence"/>
</dbReference>
<keyword evidence="6 12" id="KW-0547">Nucleotide-binding</keyword>
<evidence type="ECO:0000256" key="10">
    <source>
        <dbReference type="ARBA" id="ARBA00048743"/>
    </source>
</evidence>
<dbReference type="InterPro" id="IPR018095">
    <property type="entry name" value="Thymidylate_kin_CS"/>
</dbReference>
<dbReference type="GO" id="GO:0004798">
    <property type="term" value="F:dTMP kinase activity"/>
    <property type="evidence" value="ECO:0007669"/>
    <property type="project" value="UniProtKB-UniRule"/>
</dbReference>
<organism evidence="14 15">
    <name type="scientific">Candidatus Anaerobiospirillum pullistercoris</name>
    <dbReference type="NCBI Taxonomy" id="2838452"/>
    <lineage>
        <taxon>Bacteria</taxon>
        <taxon>Pseudomonadati</taxon>
        <taxon>Pseudomonadota</taxon>
        <taxon>Gammaproteobacteria</taxon>
        <taxon>Aeromonadales</taxon>
        <taxon>Succinivibrionaceae</taxon>
        <taxon>Anaerobiospirillum</taxon>
    </lineage>
</organism>
<keyword evidence="4 12" id="KW-0808">Transferase</keyword>
<keyword evidence="5 12" id="KW-0545">Nucleotide biosynthesis</keyword>
<evidence type="ECO:0000256" key="2">
    <source>
        <dbReference type="ARBA" id="ARBA00012980"/>
    </source>
</evidence>
<feature type="binding site" evidence="12">
    <location>
        <begin position="31"/>
        <end position="38"/>
    </location>
    <ligand>
        <name>ATP</name>
        <dbReference type="ChEBI" id="CHEBI:30616"/>
    </ligand>
</feature>
<keyword evidence="8 12" id="KW-0067">ATP-binding</keyword>
<dbReference type="NCBIfam" id="TIGR00041">
    <property type="entry name" value="DTMP_kinase"/>
    <property type="match status" value="1"/>
</dbReference>
<dbReference type="Pfam" id="PF02223">
    <property type="entry name" value="Thymidylate_kin"/>
    <property type="match status" value="1"/>
</dbReference>
<dbReference type="HAMAP" id="MF_00165">
    <property type="entry name" value="Thymidylate_kinase"/>
    <property type="match status" value="1"/>
</dbReference>
<dbReference type="GO" id="GO:0005829">
    <property type="term" value="C:cytosol"/>
    <property type="evidence" value="ECO:0007669"/>
    <property type="project" value="TreeGrafter"/>
</dbReference>
<dbReference type="InterPro" id="IPR027417">
    <property type="entry name" value="P-loop_NTPase"/>
</dbReference>
<evidence type="ECO:0000256" key="6">
    <source>
        <dbReference type="ARBA" id="ARBA00022741"/>
    </source>
</evidence>
<protein>
    <recommendedName>
        <fullName evidence="3 12">Thymidylate kinase</fullName>
        <ecNumber evidence="2 12">2.7.4.9</ecNumber>
    </recommendedName>
    <alternativeName>
        <fullName evidence="9 12">dTMP kinase</fullName>
    </alternativeName>
</protein>
<evidence type="ECO:0000256" key="11">
    <source>
        <dbReference type="ARBA" id="ARBA00057735"/>
    </source>
</evidence>
<accession>A0A9D1WDK7</accession>
<dbReference type="PANTHER" id="PTHR10344">
    <property type="entry name" value="THYMIDYLATE KINASE"/>
    <property type="match status" value="1"/>
</dbReference>
<evidence type="ECO:0000256" key="7">
    <source>
        <dbReference type="ARBA" id="ARBA00022777"/>
    </source>
</evidence>
<dbReference type="EC" id="2.7.4.9" evidence="2 12"/>
<evidence type="ECO:0000256" key="3">
    <source>
        <dbReference type="ARBA" id="ARBA00017144"/>
    </source>
</evidence>
<dbReference type="EMBL" id="DXEV01000113">
    <property type="protein sequence ID" value="HIX56989.1"/>
    <property type="molecule type" value="Genomic_DNA"/>
</dbReference>
<feature type="domain" description="Thymidylate kinase-like" evidence="13">
    <location>
        <begin position="29"/>
        <end position="218"/>
    </location>
</feature>
<comment type="catalytic activity">
    <reaction evidence="10 12">
        <text>dTMP + ATP = dTDP + ADP</text>
        <dbReference type="Rhea" id="RHEA:13517"/>
        <dbReference type="ChEBI" id="CHEBI:30616"/>
        <dbReference type="ChEBI" id="CHEBI:58369"/>
        <dbReference type="ChEBI" id="CHEBI:63528"/>
        <dbReference type="ChEBI" id="CHEBI:456216"/>
        <dbReference type="EC" id="2.7.4.9"/>
    </reaction>
</comment>
<dbReference type="FunFam" id="3.40.50.300:FF:000225">
    <property type="entry name" value="Thymidylate kinase"/>
    <property type="match status" value="1"/>
</dbReference>
<evidence type="ECO:0000259" key="13">
    <source>
        <dbReference type="Pfam" id="PF02223"/>
    </source>
</evidence>
<dbReference type="SUPFAM" id="SSF52540">
    <property type="entry name" value="P-loop containing nucleoside triphosphate hydrolases"/>
    <property type="match status" value="1"/>
</dbReference>
<sequence>MAEQAACSGQVLAAQNAGATPRRGLFIVLEGGEGAGKSTQLQTVKSCMQELGFTVECTREPGGTKLAEQIRSILLTKDPDEALCSTSELLLMYAARAQLVRSKIRPLMEQGVVVISDRFDLSTIAYQGYGRGFDLQEIKALRELAIGDFKPDLTLLFDVDVDTGMQRVLQRSSKDRIEEESRQFFTRVRQGYLDYAQQHPDEVCMLDGSGSVEQVAEKVRQVLQEHFGHLQVQA</sequence>
<proteinExistence type="inferred from homology"/>
<evidence type="ECO:0000256" key="9">
    <source>
        <dbReference type="ARBA" id="ARBA00029962"/>
    </source>
</evidence>
<dbReference type="PANTHER" id="PTHR10344:SF4">
    <property type="entry name" value="UMP-CMP KINASE 2, MITOCHONDRIAL"/>
    <property type="match status" value="1"/>
</dbReference>
<reference evidence="14" key="2">
    <citation type="submission" date="2021-04" db="EMBL/GenBank/DDBJ databases">
        <authorList>
            <person name="Gilroy R."/>
        </authorList>
    </citation>
    <scope>NUCLEOTIDE SEQUENCE</scope>
    <source>
        <strain evidence="14">USASDec5-558</strain>
    </source>
</reference>
<dbReference type="InterPro" id="IPR018094">
    <property type="entry name" value="Thymidylate_kinase"/>
</dbReference>
<dbReference type="AlphaFoldDB" id="A0A9D1WDK7"/>
<evidence type="ECO:0000313" key="15">
    <source>
        <dbReference type="Proteomes" id="UP000886829"/>
    </source>
</evidence>
<evidence type="ECO:0000256" key="12">
    <source>
        <dbReference type="HAMAP-Rule" id="MF_00165"/>
    </source>
</evidence>
<gene>
    <name evidence="12 14" type="primary">tmk</name>
    <name evidence="14" type="ORF">H9850_05915</name>
</gene>
<comment type="function">
    <text evidence="11 12">Phosphorylation of dTMP to form dTDP in both de novo and salvage pathways of dTTP synthesis.</text>
</comment>
<dbReference type="GO" id="GO:0006233">
    <property type="term" value="P:dTDP biosynthetic process"/>
    <property type="evidence" value="ECO:0007669"/>
    <property type="project" value="InterPro"/>
</dbReference>
<keyword evidence="7 12" id="KW-0418">Kinase</keyword>
<dbReference type="Gene3D" id="3.40.50.300">
    <property type="entry name" value="P-loop containing nucleotide triphosphate hydrolases"/>
    <property type="match status" value="1"/>
</dbReference>
<dbReference type="GO" id="GO:0006227">
    <property type="term" value="P:dUDP biosynthetic process"/>
    <property type="evidence" value="ECO:0007669"/>
    <property type="project" value="TreeGrafter"/>
</dbReference>
<dbReference type="GO" id="GO:0005524">
    <property type="term" value="F:ATP binding"/>
    <property type="evidence" value="ECO:0007669"/>
    <property type="project" value="UniProtKB-UniRule"/>
</dbReference>
<comment type="caution">
    <text evidence="14">The sequence shown here is derived from an EMBL/GenBank/DDBJ whole genome shotgun (WGS) entry which is preliminary data.</text>
</comment>
<evidence type="ECO:0000256" key="5">
    <source>
        <dbReference type="ARBA" id="ARBA00022727"/>
    </source>
</evidence>
<evidence type="ECO:0000313" key="14">
    <source>
        <dbReference type="EMBL" id="HIX56989.1"/>
    </source>
</evidence>
<dbReference type="InterPro" id="IPR039430">
    <property type="entry name" value="Thymidylate_kin-like_dom"/>
</dbReference>
<evidence type="ECO:0000256" key="1">
    <source>
        <dbReference type="ARBA" id="ARBA00009776"/>
    </source>
</evidence>